<dbReference type="EMBL" id="JAFMYU010000039">
    <property type="protein sequence ID" value="MBO0934824.1"/>
    <property type="molecule type" value="Genomic_DNA"/>
</dbReference>
<dbReference type="NCBIfam" id="TIGR04131">
    <property type="entry name" value="Bac_Flav_CTERM"/>
    <property type="match status" value="1"/>
</dbReference>
<feature type="signal peptide" evidence="1">
    <location>
        <begin position="1"/>
        <end position="27"/>
    </location>
</feature>
<dbReference type="Pfam" id="PF13585">
    <property type="entry name" value="CHU_C"/>
    <property type="match status" value="1"/>
</dbReference>
<feature type="chain" id="PRO_5038140557" evidence="1">
    <location>
        <begin position="28"/>
        <end position="756"/>
    </location>
</feature>
<dbReference type="RefSeq" id="WP_207338790.1">
    <property type="nucleotide sequence ID" value="NZ_JAFMYU010000039.1"/>
</dbReference>
<evidence type="ECO:0000313" key="2">
    <source>
        <dbReference type="EMBL" id="MBO0934824.1"/>
    </source>
</evidence>
<evidence type="ECO:0000313" key="3">
    <source>
        <dbReference type="Proteomes" id="UP000664795"/>
    </source>
</evidence>
<comment type="caution">
    <text evidence="2">The sequence shown here is derived from an EMBL/GenBank/DDBJ whole genome shotgun (WGS) entry which is preliminary data.</text>
</comment>
<dbReference type="Proteomes" id="UP000664795">
    <property type="component" value="Unassembled WGS sequence"/>
</dbReference>
<dbReference type="AlphaFoldDB" id="A0A939K132"/>
<dbReference type="InterPro" id="IPR026341">
    <property type="entry name" value="T9SS_type_B"/>
</dbReference>
<keyword evidence="1" id="KW-0732">Signal</keyword>
<protein>
    <submittedName>
        <fullName evidence="2">Gliding motility-associated C-terminal domain-containing protein</fullName>
    </submittedName>
</protein>
<accession>A0A939K132</accession>
<evidence type="ECO:0000256" key="1">
    <source>
        <dbReference type="SAM" id="SignalP"/>
    </source>
</evidence>
<gene>
    <name evidence="2" type="ORF">J2I48_27685</name>
</gene>
<reference evidence="2 3" key="1">
    <citation type="submission" date="2021-03" db="EMBL/GenBank/DDBJ databases">
        <title>Fibrella sp. HMF5036 genome sequencing and assembly.</title>
        <authorList>
            <person name="Kang H."/>
            <person name="Kim H."/>
            <person name="Bae S."/>
            <person name="Joh K."/>
        </authorList>
    </citation>
    <scope>NUCLEOTIDE SEQUENCE [LARGE SCALE GENOMIC DNA]</scope>
    <source>
        <strain evidence="2 3">HMF5036</strain>
    </source>
</reference>
<proteinExistence type="predicted"/>
<keyword evidence="3" id="KW-1185">Reference proteome</keyword>
<sequence length="756" mass="81912">MSQLYRNSFIRCFILALFGLLPGLAHATHIVGGEIELQYLGAGRAYTHRINLNLYFDDILGNPGADDQTVVLGIFRKRDGAFLSGVELPRVSSEIIGYSVPSCSVPDLRTRLIRYGLDVTLNPSAFNDPGGYYISWERCCRNSSISNINDPGGAGSAFYLEFPAITNGSQTVYNSSPVFNNAKGDYICLNTPFSFNFSATDPDGDSLVYRLVTPLNGYSNRTVPNPAKPASSFENPQFLPGPYPTISWGSGYSASNEIPGLVPLRVDARTGILNVTANKIGLYVFSVEVTEYRKGVAIGLVRRDFQLKVVDCQKNDPPVMRMRVDGAKTFYQRGSVLTLSDTTATCLNLFITDINAGQVISVINGSGSIAGLTITPTTLTSKTGKDTLTAKVCFDACSFSNNGKPFTLFLRATDNGCPQGLSDTLAVQLQIVGTKALKPAATTNLPGAQTTLTVGSSLTFNGFGRDLQNGAVSIQAVGRGFSLANAGMSFAPTSGTGVAQGTFAWKAACAQASQAEYLVDFIAINKRCNVERRDTTTVKLVAKGQPSQPPSIRTSLTKRVIELVITPSDTSKGTVRFDVFGNDLDKTDSLRLTGAGRGFSFAETGMKWTNKNGRPELQSPFSWQATCATLAGKQEAYYTLDFANTDGSCQPKNTDTTSVVIHLKTPIVNYNDVRIPNTITPNGDGKNDYFSVISLPLANCTEKFERVEIYSRWGKQVFESIKPDFRWDAPNLPTGVYYYTVVFGQQTFKGSLLVIR</sequence>
<name>A0A939K132_9BACT</name>
<organism evidence="2 3">
    <name type="scientific">Fibrella aquatilis</name>
    <dbReference type="NCBI Taxonomy" id="2817059"/>
    <lineage>
        <taxon>Bacteria</taxon>
        <taxon>Pseudomonadati</taxon>
        <taxon>Bacteroidota</taxon>
        <taxon>Cytophagia</taxon>
        <taxon>Cytophagales</taxon>
        <taxon>Spirosomataceae</taxon>
        <taxon>Fibrella</taxon>
    </lineage>
</organism>